<evidence type="ECO:0000256" key="1">
    <source>
        <dbReference type="ARBA" id="ARBA00004571"/>
    </source>
</evidence>
<dbReference type="InterPro" id="IPR036942">
    <property type="entry name" value="Beta-barrel_TonB_sf"/>
</dbReference>
<keyword evidence="4 14" id="KW-1134">Transmembrane beta strand</keyword>
<evidence type="ECO:0000256" key="6">
    <source>
        <dbReference type="ARBA" id="ARBA00022692"/>
    </source>
</evidence>
<evidence type="ECO:0000256" key="12">
    <source>
        <dbReference type="ARBA" id="ARBA00023170"/>
    </source>
</evidence>
<feature type="domain" description="TonB-dependent receptor plug" evidence="19">
    <location>
        <begin position="95"/>
        <end position="202"/>
    </location>
</feature>
<keyword evidence="13 14" id="KW-0998">Cell outer membrane</keyword>
<dbReference type="Proteomes" id="UP001606134">
    <property type="component" value="Unassembled WGS sequence"/>
</dbReference>
<evidence type="ECO:0000313" key="21">
    <source>
        <dbReference type="Proteomes" id="UP001606134"/>
    </source>
</evidence>
<evidence type="ECO:0000256" key="4">
    <source>
        <dbReference type="ARBA" id="ARBA00022452"/>
    </source>
</evidence>
<keyword evidence="12 20" id="KW-0675">Receptor</keyword>
<protein>
    <submittedName>
        <fullName evidence="20">TonB-dependent receptor</fullName>
    </submittedName>
</protein>
<evidence type="ECO:0000256" key="9">
    <source>
        <dbReference type="ARBA" id="ARBA00023065"/>
    </source>
</evidence>
<evidence type="ECO:0000256" key="17">
    <source>
        <dbReference type="SAM" id="SignalP"/>
    </source>
</evidence>
<keyword evidence="9" id="KW-0406">Ion transport</keyword>
<gene>
    <name evidence="20" type="ORF">ACG04R_24840</name>
</gene>
<evidence type="ECO:0000256" key="8">
    <source>
        <dbReference type="ARBA" id="ARBA00023004"/>
    </source>
</evidence>
<evidence type="ECO:0000259" key="19">
    <source>
        <dbReference type="Pfam" id="PF07715"/>
    </source>
</evidence>
<feature type="signal peptide" evidence="17">
    <location>
        <begin position="1"/>
        <end position="29"/>
    </location>
</feature>
<evidence type="ECO:0000256" key="10">
    <source>
        <dbReference type="ARBA" id="ARBA00023077"/>
    </source>
</evidence>
<dbReference type="PROSITE" id="PS52016">
    <property type="entry name" value="TONB_DEPENDENT_REC_3"/>
    <property type="match status" value="1"/>
</dbReference>
<sequence length="851" mass="91966">MTHQKFGRFALTALSVAVTAMVAAGAARAQTAGEPAKDAGKDAAAAPDKAPQRANASTTSNTTNANATKSTIELLDKVSINGRQQIGGGLMSVQVAPKAVSTITRAAIEEAAPSATYAQLIDTIPGVVAITDDPSGLFDANYQIRGFTNDQIGVTVNGAPVNDSGNYRVYPTEYGDTENMNDITVLHGYPDVDQAVAGAAGGSIAWSTIDPSHKFSFDTTLSGGSRSYRREFVRVQTGDTGPLRSWLSYSHNSTDLWRGQGNAEVWKVDGKSVLTINSSNSITASLQYNHLIRTGGYQFETQATAASNYFANYDTTYTGSNTGYYKLHVNPFKDYMLSLDGEFTLTPSLHLTVIPYFQYGSGGGGSGYTFTENTTAGNVGRFSYVNYDLDGDGTVTNGKKVMTYAYAGSQTWRPGVIAKLIQDFGDNDTLTYGVWFDRPRQEQSQTYSPVDAAGNPLDIWGENNLISYVKDGGPQYNYLDYTTTTLKRAFVSNEWTPSDKWTVTVAGAYTSVERKGYGYQHYGAHAASASLAYLNQYGGDSAHTWNKFTPSAGVKYQFDSANQVYIGYGRSFRAPVNGVITQSDAVRTFYEQNPNEVAFSGYTPAQLQAALDKLAVNQPETADTVDLGWRFYKGAFSGSVNVYGANLKNKQVNGYDSASGQTVYLAVPTLHQRGVNAEGAYKLNRNLNLYASYAYTKSTIMDDTFALGDGTYPTAGKAFVDIPKNTFALGVNYRNGPFFMSVNAKYRSEFWADWVNTEKAPGYATVNLNTGWNFGDVASWAHKVKLKLNVTNLTNKKAVTFASATNFLSNNPSGAGQLIDSNTGKALYASASTYNLLAPRAVMLTLSASFN</sequence>
<evidence type="ECO:0000259" key="18">
    <source>
        <dbReference type="Pfam" id="PF00593"/>
    </source>
</evidence>
<feature type="compositionally biased region" description="Low complexity" evidence="16">
    <location>
        <begin position="42"/>
        <end position="65"/>
    </location>
</feature>
<keyword evidence="5" id="KW-0410">Iron transport</keyword>
<accession>A0ABW7HJB0</accession>
<dbReference type="PANTHER" id="PTHR32552">
    <property type="entry name" value="FERRICHROME IRON RECEPTOR-RELATED"/>
    <property type="match status" value="1"/>
</dbReference>
<evidence type="ECO:0000256" key="15">
    <source>
        <dbReference type="RuleBase" id="RU003357"/>
    </source>
</evidence>
<name>A0ABW7HJB0_9BURK</name>
<dbReference type="InterPro" id="IPR000531">
    <property type="entry name" value="Beta-barrel_TonB"/>
</dbReference>
<dbReference type="Gene3D" id="2.170.130.10">
    <property type="entry name" value="TonB-dependent receptor, plug domain"/>
    <property type="match status" value="1"/>
</dbReference>
<dbReference type="PANTHER" id="PTHR32552:SF89">
    <property type="entry name" value="CATECHOLATE SIDEROPHORE RECEPTOR FIU"/>
    <property type="match status" value="1"/>
</dbReference>
<proteinExistence type="inferred from homology"/>
<dbReference type="InterPro" id="IPR039426">
    <property type="entry name" value="TonB-dep_rcpt-like"/>
</dbReference>
<organism evidence="20 21">
    <name type="scientific">Pelomonas candidula</name>
    <dbReference type="NCBI Taxonomy" id="3299025"/>
    <lineage>
        <taxon>Bacteria</taxon>
        <taxon>Pseudomonadati</taxon>
        <taxon>Pseudomonadota</taxon>
        <taxon>Betaproteobacteria</taxon>
        <taxon>Burkholderiales</taxon>
        <taxon>Sphaerotilaceae</taxon>
        <taxon>Roseateles</taxon>
    </lineage>
</organism>
<comment type="subcellular location">
    <subcellularLocation>
        <location evidence="1 14">Cell outer membrane</location>
        <topology evidence="1 14">Multi-pass membrane protein</topology>
    </subcellularLocation>
</comment>
<keyword evidence="10 15" id="KW-0798">TonB box</keyword>
<evidence type="ECO:0000313" key="20">
    <source>
        <dbReference type="EMBL" id="MFG6489927.1"/>
    </source>
</evidence>
<keyword evidence="21" id="KW-1185">Reference proteome</keyword>
<evidence type="ECO:0000256" key="11">
    <source>
        <dbReference type="ARBA" id="ARBA00023136"/>
    </source>
</evidence>
<keyword evidence="8" id="KW-0408">Iron</keyword>
<dbReference type="Gene3D" id="2.40.170.20">
    <property type="entry name" value="TonB-dependent receptor, beta-barrel domain"/>
    <property type="match status" value="1"/>
</dbReference>
<comment type="caution">
    <text evidence="20">The sequence shown here is derived from an EMBL/GenBank/DDBJ whole genome shotgun (WGS) entry which is preliminary data.</text>
</comment>
<dbReference type="Pfam" id="PF07715">
    <property type="entry name" value="Plug"/>
    <property type="match status" value="1"/>
</dbReference>
<feature type="chain" id="PRO_5045616628" evidence="17">
    <location>
        <begin position="30"/>
        <end position="851"/>
    </location>
</feature>
<keyword evidence="6 14" id="KW-0812">Transmembrane</keyword>
<evidence type="ECO:0000256" key="14">
    <source>
        <dbReference type="PROSITE-ProRule" id="PRU01360"/>
    </source>
</evidence>
<dbReference type="InterPro" id="IPR037066">
    <property type="entry name" value="Plug_dom_sf"/>
</dbReference>
<evidence type="ECO:0000256" key="16">
    <source>
        <dbReference type="SAM" id="MobiDB-lite"/>
    </source>
</evidence>
<keyword evidence="3 14" id="KW-0813">Transport</keyword>
<evidence type="ECO:0000256" key="5">
    <source>
        <dbReference type="ARBA" id="ARBA00022496"/>
    </source>
</evidence>
<reference evidence="20 21" key="1">
    <citation type="submission" date="2024-08" db="EMBL/GenBank/DDBJ databases">
        <authorList>
            <person name="Lu H."/>
        </authorList>
    </citation>
    <scope>NUCLEOTIDE SEQUENCE [LARGE SCALE GENOMIC DNA]</scope>
    <source>
        <strain evidence="20 21">BYS78W</strain>
    </source>
</reference>
<evidence type="ECO:0000256" key="13">
    <source>
        <dbReference type="ARBA" id="ARBA00023237"/>
    </source>
</evidence>
<dbReference type="Pfam" id="PF00593">
    <property type="entry name" value="TonB_dep_Rec_b-barrel"/>
    <property type="match status" value="1"/>
</dbReference>
<comment type="similarity">
    <text evidence="2 14 15">Belongs to the TonB-dependent receptor family.</text>
</comment>
<keyword evidence="11 14" id="KW-0472">Membrane</keyword>
<feature type="region of interest" description="Disordered" evidence="16">
    <location>
        <begin position="31"/>
        <end position="65"/>
    </location>
</feature>
<dbReference type="EMBL" id="JBIGIC010000016">
    <property type="protein sequence ID" value="MFG6489927.1"/>
    <property type="molecule type" value="Genomic_DNA"/>
</dbReference>
<keyword evidence="7 17" id="KW-0732">Signal</keyword>
<evidence type="ECO:0000256" key="2">
    <source>
        <dbReference type="ARBA" id="ARBA00009810"/>
    </source>
</evidence>
<evidence type="ECO:0000256" key="7">
    <source>
        <dbReference type="ARBA" id="ARBA00022729"/>
    </source>
</evidence>
<evidence type="ECO:0000256" key="3">
    <source>
        <dbReference type="ARBA" id="ARBA00022448"/>
    </source>
</evidence>
<dbReference type="RefSeq" id="WP_394416517.1">
    <property type="nucleotide sequence ID" value="NZ_JBIGIC010000016.1"/>
</dbReference>
<dbReference type="InterPro" id="IPR012910">
    <property type="entry name" value="Plug_dom"/>
</dbReference>
<dbReference type="SUPFAM" id="SSF56935">
    <property type="entry name" value="Porins"/>
    <property type="match status" value="1"/>
</dbReference>
<feature type="domain" description="TonB-dependent receptor-like beta-barrel" evidence="18">
    <location>
        <begin position="282"/>
        <end position="793"/>
    </location>
</feature>